<evidence type="ECO:0000313" key="7">
    <source>
        <dbReference type="Proteomes" id="UP000032142"/>
    </source>
</evidence>
<dbReference type="CDD" id="cd00167">
    <property type="entry name" value="SANT"/>
    <property type="match status" value="1"/>
</dbReference>
<dbReference type="InterPro" id="IPR009057">
    <property type="entry name" value="Homeodomain-like_sf"/>
</dbReference>
<dbReference type="GO" id="GO:0003700">
    <property type="term" value="F:DNA-binding transcription factor activity"/>
    <property type="evidence" value="ECO:0007669"/>
    <property type="project" value="InterPro"/>
</dbReference>
<gene>
    <name evidence="6" type="ORF">F383_30040</name>
</gene>
<accession>A0A0B0PGE6</accession>
<dbReference type="Gene3D" id="1.10.10.60">
    <property type="entry name" value="Homeodomain-like"/>
    <property type="match status" value="1"/>
</dbReference>
<dbReference type="EMBL" id="KN425354">
    <property type="protein sequence ID" value="KHG23524.1"/>
    <property type="molecule type" value="Genomic_DNA"/>
</dbReference>
<evidence type="ECO:0000259" key="5">
    <source>
        <dbReference type="SMART" id="SM00717"/>
    </source>
</evidence>
<dbReference type="Pfam" id="PF23082">
    <property type="entry name" value="Myb_DNA-binding_2"/>
    <property type="match status" value="1"/>
</dbReference>
<dbReference type="InterPro" id="IPR044636">
    <property type="entry name" value="RADIALIS-like"/>
</dbReference>
<dbReference type="GO" id="GO:0005634">
    <property type="term" value="C:nucleus"/>
    <property type="evidence" value="ECO:0007669"/>
    <property type="project" value="UniProtKB-SubCell"/>
</dbReference>
<dbReference type="FunFam" id="1.10.10.60:FF:000154">
    <property type="entry name" value="Transcription factor SRM1"/>
    <property type="match status" value="1"/>
</dbReference>
<dbReference type="InterPro" id="IPR001005">
    <property type="entry name" value="SANT/Myb"/>
</dbReference>
<proteinExistence type="predicted"/>
<dbReference type="Proteomes" id="UP000032142">
    <property type="component" value="Unassembled WGS sequence"/>
</dbReference>
<name>A0A0B0PGE6_GOSAR</name>
<keyword evidence="3" id="KW-0804">Transcription</keyword>
<dbReference type="PANTHER" id="PTHR43952">
    <property type="entry name" value="MYB FAMILY TRANSCRIPTION FACTOR-RELATED"/>
    <property type="match status" value="1"/>
</dbReference>
<feature type="domain" description="Myb-like" evidence="5">
    <location>
        <begin position="7"/>
        <end position="60"/>
    </location>
</feature>
<evidence type="ECO:0000256" key="4">
    <source>
        <dbReference type="ARBA" id="ARBA00023242"/>
    </source>
</evidence>
<keyword evidence="2" id="KW-0805">Transcription regulation</keyword>
<reference evidence="7" key="1">
    <citation type="submission" date="2014-09" db="EMBL/GenBank/DDBJ databases">
        <authorList>
            <person name="Mudge J."/>
            <person name="Ramaraj T."/>
            <person name="Lindquist I.E."/>
            <person name="Bharti A.K."/>
            <person name="Sundararajan A."/>
            <person name="Cameron C.T."/>
            <person name="Woodward J.E."/>
            <person name="May G.D."/>
            <person name="Brubaker C."/>
            <person name="Broadhvest J."/>
            <person name="Wilkins T.A."/>
        </authorList>
    </citation>
    <scope>NUCLEOTIDE SEQUENCE</scope>
    <source>
        <strain evidence="7">cv. AKA8401</strain>
    </source>
</reference>
<comment type="subcellular location">
    <subcellularLocation>
        <location evidence="1">Nucleus</location>
    </subcellularLocation>
</comment>
<evidence type="ECO:0000256" key="1">
    <source>
        <dbReference type="ARBA" id="ARBA00004123"/>
    </source>
</evidence>
<sequence>MDEFPKVLSGWSWEENKLFEVALAVVDEQQPDRWEVIAAMVGGEKSEEDVQKHYVVLLEDLQYIESGKLDQKLGGEPQSVCWTDGDNNILGSIGHKLIHLHSLDTAGC</sequence>
<organism evidence="6 7">
    <name type="scientific">Gossypium arboreum</name>
    <name type="common">Tree cotton</name>
    <name type="synonym">Gossypium nanking</name>
    <dbReference type="NCBI Taxonomy" id="29729"/>
    <lineage>
        <taxon>Eukaryota</taxon>
        <taxon>Viridiplantae</taxon>
        <taxon>Streptophyta</taxon>
        <taxon>Embryophyta</taxon>
        <taxon>Tracheophyta</taxon>
        <taxon>Spermatophyta</taxon>
        <taxon>Magnoliopsida</taxon>
        <taxon>eudicotyledons</taxon>
        <taxon>Gunneridae</taxon>
        <taxon>Pentapetalae</taxon>
        <taxon>rosids</taxon>
        <taxon>malvids</taxon>
        <taxon>Malvales</taxon>
        <taxon>Malvaceae</taxon>
        <taxon>Malvoideae</taxon>
        <taxon>Gossypium</taxon>
    </lineage>
</organism>
<keyword evidence="7" id="KW-1185">Reference proteome</keyword>
<dbReference type="PANTHER" id="PTHR43952:SF45">
    <property type="entry name" value="PROTEIN RADIALIS-LIKE 4"/>
    <property type="match status" value="1"/>
</dbReference>
<evidence type="ECO:0000256" key="2">
    <source>
        <dbReference type="ARBA" id="ARBA00023015"/>
    </source>
</evidence>
<evidence type="ECO:0000313" key="6">
    <source>
        <dbReference type="EMBL" id="KHG23524.1"/>
    </source>
</evidence>
<keyword evidence="4" id="KW-0539">Nucleus</keyword>
<protein>
    <submittedName>
        <fullName evidence="6">DnaJ subfamily C member 2</fullName>
    </submittedName>
</protein>
<dbReference type="SMART" id="SM00717">
    <property type="entry name" value="SANT"/>
    <property type="match status" value="1"/>
</dbReference>
<dbReference type="AlphaFoldDB" id="A0A0B0PGE6"/>
<evidence type="ECO:0000256" key="3">
    <source>
        <dbReference type="ARBA" id="ARBA00023163"/>
    </source>
</evidence>
<dbReference type="SUPFAM" id="SSF46689">
    <property type="entry name" value="Homeodomain-like"/>
    <property type="match status" value="1"/>
</dbReference>